<comment type="caution">
    <text evidence="1">The sequence shown here is derived from an EMBL/GenBank/DDBJ whole genome shotgun (WGS) entry which is preliminary data.</text>
</comment>
<dbReference type="EMBL" id="FUKM01000032">
    <property type="protein sequence ID" value="SJN12224.1"/>
    <property type="molecule type" value="Genomic_DNA"/>
</dbReference>
<organism evidence="1 2">
    <name type="scientific">Halomonas citrativorans</name>
    <dbReference type="NCBI Taxonomy" id="2742612"/>
    <lineage>
        <taxon>Bacteria</taxon>
        <taxon>Pseudomonadati</taxon>
        <taxon>Pseudomonadota</taxon>
        <taxon>Gammaproteobacteria</taxon>
        <taxon>Oceanospirillales</taxon>
        <taxon>Halomonadaceae</taxon>
        <taxon>Halomonas</taxon>
    </lineage>
</organism>
<sequence length="48" mass="5124">MKRQQSIVRELTKAQPSKAIDLVAMNGIHAVPDADAMKVTSGCVMIAV</sequence>
<dbReference type="AlphaFoldDB" id="A0A1R4HY15"/>
<gene>
    <name evidence="1" type="ORF">CZ787_07575</name>
</gene>
<evidence type="ECO:0000313" key="2">
    <source>
        <dbReference type="Proteomes" id="UP000196331"/>
    </source>
</evidence>
<evidence type="ECO:0000313" key="1">
    <source>
        <dbReference type="EMBL" id="SJN12224.1"/>
    </source>
</evidence>
<reference evidence="1 2" key="1">
    <citation type="submission" date="2017-02" db="EMBL/GenBank/DDBJ databases">
        <authorList>
            <person name="Dridi B."/>
        </authorList>
    </citation>
    <scope>NUCLEOTIDE SEQUENCE [LARGE SCALE GENOMIC DNA]</scope>
    <source>
        <strain evidence="1 2">JB380</strain>
    </source>
</reference>
<protein>
    <submittedName>
        <fullName evidence="1">Uncharacterized protein</fullName>
    </submittedName>
</protein>
<name>A0A1R4HY15_9GAMM</name>
<accession>A0A1R4HY15</accession>
<proteinExistence type="predicted"/>
<dbReference type="Proteomes" id="UP000196331">
    <property type="component" value="Unassembled WGS sequence"/>
</dbReference>